<dbReference type="EMBL" id="CAXKWB010122961">
    <property type="protein sequence ID" value="CAL4238004.1"/>
    <property type="molecule type" value="Genomic_DNA"/>
</dbReference>
<evidence type="ECO:0000256" key="1">
    <source>
        <dbReference type="SAM" id="Phobius"/>
    </source>
</evidence>
<comment type="caution">
    <text evidence="2">The sequence shown here is derived from an EMBL/GenBank/DDBJ whole genome shotgun (WGS) entry which is preliminary data.</text>
</comment>
<protein>
    <submittedName>
        <fullName evidence="2">Uncharacterized protein</fullName>
    </submittedName>
</protein>
<dbReference type="Proteomes" id="UP001497623">
    <property type="component" value="Unassembled WGS sequence"/>
</dbReference>
<evidence type="ECO:0000313" key="3">
    <source>
        <dbReference type="Proteomes" id="UP001497623"/>
    </source>
</evidence>
<dbReference type="PANTHER" id="PTHR33426:SF30">
    <property type="match status" value="1"/>
</dbReference>
<keyword evidence="3" id="KW-1185">Reference proteome</keyword>
<keyword evidence="1" id="KW-0472">Membrane</keyword>
<accession>A0AAV2SSN2</accession>
<feature type="non-terminal residue" evidence="2">
    <location>
        <position position="1"/>
    </location>
</feature>
<keyword evidence="1" id="KW-0812">Transmembrane</keyword>
<feature type="transmembrane region" description="Helical" evidence="1">
    <location>
        <begin position="83"/>
        <end position="104"/>
    </location>
</feature>
<evidence type="ECO:0000313" key="2">
    <source>
        <dbReference type="EMBL" id="CAL4238004.1"/>
    </source>
</evidence>
<feature type="transmembrane region" description="Helical" evidence="1">
    <location>
        <begin position="110"/>
        <end position="127"/>
    </location>
</feature>
<reference evidence="2 3" key="1">
    <citation type="submission" date="2024-05" db="EMBL/GenBank/DDBJ databases">
        <authorList>
            <person name="Wallberg A."/>
        </authorList>
    </citation>
    <scope>NUCLEOTIDE SEQUENCE [LARGE SCALE GENOMIC DNA]</scope>
</reference>
<sequence>SRQNLKNYNFHIIYKFKIYSLNTYQGNIYIHINIDKICPSEPQQGTLHFQPREIILKLAALIRFLHSMYALMLYNITNVRETLVTLAVLLWFLTSVCSLVFYMSTLTGESLVTLAALIWFLSSVCSLV</sequence>
<dbReference type="PANTHER" id="PTHR33426">
    <property type="entry name" value="C2H2-TYPE DOMAIN-CONTAINING PROTEIN"/>
    <property type="match status" value="1"/>
</dbReference>
<dbReference type="AlphaFoldDB" id="A0AAV2SSN2"/>
<proteinExistence type="predicted"/>
<organism evidence="2 3">
    <name type="scientific">Meganyctiphanes norvegica</name>
    <name type="common">Northern krill</name>
    <name type="synonym">Thysanopoda norvegica</name>
    <dbReference type="NCBI Taxonomy" id="48144"/>
    <lineage>
        <taxon>Eukaryota</taxon>
        <taxon>Metazoa</taxon>
        <taxon>Ecdysozoa</taxon>
        <taxon>Arthropoda</taxon>
        <taxon>Crustacea</taxon>
        <taxon>Multicrustacea</taxon>
        <taxon>Malacostraca</taxon>
        <taxon>Eumalacostraca</taxon>
        <taxon>Eucarida</taxon>
        <taxon>Euphausiacea</taxon>
        <taxon>Euphausiidae</taxon>
        <taxon>Meganyctiphanes</taxon>
    </lineage>
</organism>
<keyword evidence="1" id="KW-1133">Transmembrane helix</keyword>
<gene>
    <name evidence="2" type="ORF">MNOR_LOCUS40417</name>
</gene>
<name>A0AAV2SSN2_MEGNR</name>